<dbReference type="InterPro" id="IPR021971">
    <property type="entry name" value="Salp15"/>
</dbReference>
<protein>
    <submittedName>
        <fullName evidence="7">Putative ixodes 8-cys protein</fullName>
    </submittedName>
</protein>
<comment type="similarity">
    <text evidence="5">Belongs to the salp15 family.</text>
</comment>
<evidence type="ECO:0000256" key="6">
    <source>
        <dbReference type="SAM" id="SignalP"/>
    </source>
</evidence>
<evidence type="ECO:0000256" key="3">
    <source>
        <dbReference type="ARBA" id="ARBA00022729"/>
    </source>
</evidence>
<comment type="subcellular location">
    <subcellularLocation>
        <location evidence="1">Secreted</location>
    </subcellularLocation>
</comment>
<feature type="signal peptide" evidence="6">
    <location>
        <begin position="1"/>
        <end position="21"/>
    </location>
</feature>
<evidence type="ECO:0000256" key="2">
    <source>
        <dbReference type="ARBA" id="ARBA00022525"/>
    </source>
</evidence>
<evidence type="ECO:0000256" key="1">
    <source>
        <dbReference type="ARBA" id="ARBA00004613"/>
    </source>
</evidence>
<keyword evidence="2" id="KW-0964">Secreted</keyword>
<dbReference type="Pfam" id="PF12115">
    <property type="entry name" value="Salp15"/>
    <property type="match status" value="1"/>
</dbReference>
<sequence length="156" mass="17020">MISTIFLGIFWICLGPFTCFGAKLLIQERKNGTDLEQGWTKAKKRKQRASRGIATERSPGAENINPSILNMPKFIDKPLLLLNKLLILCNKTQGNKFTRINAINGLYFNVCQFVCKYNDGTTQLRRMPIGTPCSASGAVCGSAGGCDGVDEPAQGC</sequence>
<organism evidence="7">
    <name type="scientific">Ixodes ricinus</name>
    <name type="common">Common tick</name>
    <name type="synonym">Acarus ricinus</name>
    <dbReference type="NCBI Taxonomy" id="34613"/>
    <lineage>
        <taxon>Eukaryota</taxon>
        <taxon>Metazoa</taxon>
        <taxon>Ecdysozoa</taxon>
        <taxon>Arthropoda</taxon>
        <taxon>Chelicerata</taxon>
        <taxon>Arachnida</taxon>
        <taxon>Acari</taxon>
        <taxon>Parasitiformes</taxon>
        <taxon>Ixodida</taxon>
        <taxon>Ixodoidea</taxon>
        <taxon>Ixodidae</taxon>
        <taxon>Ixodinae</taxon>
        <taxon>Ixodes</taxon>
    </lineage>
</organism>
<name>A0A0K8R9G5_IXORI</name>
<feature type="chain" id="PRO_5005516406" evidence="6">
    <location>
        <begin position="22"/>
        <end position="156"/>
    </location>
</feature>
<keyword evidence="4" id="KW-0325">Glycoprotein</keyword>
<dbReference type="EMBL" id="GADI01006006">
    <property type="protein sequence ID" value="JAA67802.1"/>
    <property type="molecule type" value="mRNA"/>
</dbReference>
<evidence type="ECO:0000256" key="5">
    <source>
        <dbReference type="ARBA" id="ARBA00034321"/>
    </source>
</evidence>
<evidence type="ECO:0000256" key="4">
    <source>
        <dbReference type="ARBA" id="ARBA00023180"/>
    </source>
</evidence>
<keyword evidence="3 6" id="KW-0732">Signal</keyword>
<evidence type="ECO:0000313" key="7">
    <source>
        <dbReference type="EMBL" id="JAA67802.1"/>
    </source>
</evidence>
<accession>A0A0K8R9G5</accession>
<dbReference type="GO" id="GO:0005576">
    <property type="term" value="C:extracellular region"/>
    <property type="evidence" value="ECO:0007669"/>
    <property type="project" value="UniProtKB-SubCell"/>
</dbReference>
<reference evidence="7" key="1">
    <citation type="submission" date="2012-12" db="EMBL/GenBank/DDBJ databases">
        <title>Identification and characterization of a phenylalanine ammonia-lyase gene family in Isatis indigotica Fort.</title>
        <authorList>
            <person name="Liu Q."/>
            <person name="Chen J."/>
            <person name="Zhou X."/>
            <person name="Di P."/>
            <person name="Xiao Y."/>
            <person name="Xuan H."/>
            <person name="Zhang L."/>
            <person name="Chen W."/>
        </authorList>
    </citation>
    <scope>NUCLEOTIDE SEQUENCE</scope>
    <source>
        <tissue evidence="7">Salivary gland</tissue>
    </source>
</reference>
<dbReference type="AlphaFoldDB" id="A0A0K8R9G5"/>
<proteinExistence type="evidence at transcript level"/>